<dbReference type="PANTHER" id="PTHR43639:SF1">
    <property type="entry name" value="SHORT-CHAIN DEHYDROGENASE_REDUCTASE FAMILY PROTEIN"/>
    <property type="match status" value="1"/>
</dbReference>
<evidence type="ECO:0000313" key="4">
    <source>
        <dbReference type="Proteomes" id="UP001596422"/>
    </source>
</evidence>
<dbReference type="RefSeq" id="WP_379910502.1">
    <property type="nucleotide sequence ID" value="NZ_JBHSWE010000001.1"/>
</dbReference>
<name>A0ABW2A3L9_9GAMM</name>
<keyword evidence="2 3" id="KW-0560">Oxidoreductase</keyword>
<dbReference type="PANTHER" id="PTHR43639">
    <property type="entry name" value="OXIDOREDUCTASE, SHORT-CHAIN DEHYDROGENASE/REDUCTASE FAMILY (AFU_ORTHOLOGUE AFUA_5G02870)"/>
    <property type="match status" value="1"/>
</dbReference>
<dbReference type="InterPro" id="IPR036291">
    <property type="entry name" value="NAD(P)-bd_dom_sf"/>
</dbReference>
<dbReference type="EMBL" id="JBHSWE010000001">
    <property type="protein sequence ID" value="MFC6672034.1"/>
    <property type="molecule type" value="Genomic_DNA"/>
</dbReference>
<reference evidence="4" key="1">
    <citation type="journal article" date="2019" name="Int. J. Syst. Evol. Microbiol.">
        <title>The Global Catalogue of Microorganisms (GCM) 10K type strain sequencing project: providing services to taxonomists for standard genome sequencing and annotation.</title>
        <authorList>
            <consortium name="The Broad Institute Genomics Platform"/>
            <consortium name="The Broad Institute Genome Sequencing Center for Infectious Disease"/>
            <person name="Wu L."/>
            <person name="Ma J."/>
        </authorList>
    </citation>
    <scope>NUCLEOTIDE SEQUENCE [LARGE SCALE GENOMIC DNA]</scope>
    <source>
        <strain evidence="4">NBRC 111756</strain>
    </source>
</reference>
<proteinExistence type="inferred from homology"/>
<dbReference type="SUPFAM" id="SSF51735">
    <property type="entry name" value="NAD(P)-binding Rossmann-fold domains"/>
    <property type="match status" value="1"/>
</dbReference>
<dbReference type="EC" id="1.1.1.-" evidence="3"/>
<dbReference type="PRINTS" id="PR00081">
    <property type="entry name" value="GDHRDH"/>
</dbReference>
<organism evidence="3 4">
    <name type="scientific">Marinobacterium aestuariivivens</name>
    <dbReference type="NCBI Taxonomy" id="1698799"/>
    <lineage>
        <taxon>Bacteria</taxon>
        <taxon>Pseudomonadati</taxon>
        <taxon>Pseudomonadota</taxon>
        <taxon>Gammaproteobacteria</taxon>
        <taxon>Oceanospirillales</taxon>
        <taxon>Oceanospirillaceae</taxon>
        <taxon>Marinobacterium</taxon>
    </lineage>
</organism>
<dbReference type="Gene3D" id="3.40.50.720">
    <property type="entry name" value="NAD(P)-binding Rossmann-like Domain"/>
    <property type="match status" value="1"/>
</dbReference>
<sequence length="251" mass="26458">MAKLEGKIALVTGSGQGVGQGIALALASEGAAIAVVGRTLEKLEATCRLIEARGSEALAVECDIKDPGSLSACVDRVVSRFGGINILVNNAQEVPLGSLEAVSDEAFEAGWQSGPMATFRLMKLCYPFLKGDGSIVNLASTAAKRWDASHYGAYAAVKEPIRALSRAAACEWGPDNVRTNVILPHAKSPGLKGWIEQNPEEASAFMASIPLRRIGECEEDIGRFVAMLCSEEARYINGQSIAVDGGQAYMG</sequence>
<evidence type="ECO:0000256" key="1">
    <source>
        <dbReference type="ARBA" id="ARBA00006484"/>
    </source>
</evidence>
<gene>
    <name evidence="3" type="ORF">ACFQDL_19670</name>
</gene>
<dbReference type="Pfam" id="PF13561">
    <property type="entry name" value="adh_short_C2"/>
    <property type="match status" value="1"/>
</dbReference>
<accession>A0ABW2A3L9</accession>
<comment type="similarity">
    <text evidence="1">Belongs to the short-chain dehydrogenases/reductases (SDR) family.</text>
</comment>
<protein>
    <submittedName>
        <fullName evidence="3">SDR family NAD(P)-dependent oxidoreductase</fullName>
        <ecNumber evidence="3">1.1.1.-</ecNumber>
    </submittedName>
</protein>
<dbReference type="GO" id="GO:0016491">
    <property type="term" value="F:oxidoreductase activity"/>
    <property type="evidence" value="ECO:0007669"/>
    <property type="project" value="UniProtKB-KW"/>
</dbReference>
<evidence type="ECO:0000256" key="2">
    <source>
        <dbReference type="ARBA" id="ARBA00023002"/>
    </source>
</evidence>
<keyword evidence="4" id="KW-1185">Reference proteome</keyword>
<dbReference type="PRINTS" id="PR00080">
    <property type="entry name" value="SDRFAMILY"/>
</dbReference>
<comment type="caution">
    <text evidence="3">The sequence shown here is derived from an EMBL/GenBank/DDBJ whole genome shotgun (WGS) entry which is preliminary data.</text>
</comment>
<dbReference type="Proteomes" id="UP001596422">
    <property type="component" value="Unassembled WGS sequence"/>
</dbReference>
<dbReference type="InterPro" id="IPR002347">
    <property type="entry name" value="SDR_fam"/>
</dbReference>
<evidence type="ECO:0000313" key="3">
    <source>
        <dbReference type="EMBL" id="MFC6672034.1"/>
    </source>
</evidence>